<dbReference type="AlphaFoldDB" id="A0A1I7XTW8"/>
<evidence type="ECO:0000313" key="2">
    <source>
        <dbReference type="WBParaSite" id="Hba_20787"/>
    </source>
</evidence>
<protein>
    <submittedName>
        <fullName evidence="2">Histone-lysine N-methyltransferase SETMAR</fullName>
    </submittedName>
</protein>
<dbReference type="Gene3D" id="3.30.420.10">
    <property type="entry name" value="Ribonuclease H-like superfamily/Ribonuclease H"/>
    <property type="match status" value="1"/>
</dbReference>
<reference evidence="2" key="1">
    <citation type="submission" date="2016-11" db="UniProtKB">
        <authorList>
            <consortium name="WormBaseParasite"/>
        </authorList>
    </citation>
    <scope>IDENTIFICATION</scope>
</reference>
<dbReference type="GO" id="GO:0003676">
    <property type="term" value="F:nucleic acid binding"/>
    <property type="evidence" value="ECO:0007669"/>
    <property type="project" value="InterPro"/>
</dbReference>
<dbReference type="Proteomes" id="UP000095283">
    <property type="component" value="Unplaced"/>
</dbReference>
<evidence type="ECO:0000313" key="1">
    <source>
        <dbReference type="Proteomes" id="UP000095283"/>
    </source>
</evidence>
<sequence length="273" mass="31313">MCNEEWIMYSNDKRYHHWLSPNDSLPETPNMLLTPSKLTDNGQYHVEKTTYEKIVELEWEIMSHPPYLPDLSPTYSHLFLSVDNHMKNIAVQQFIDEPLRNEMKTKVVVHSGLDVTDVKPEINTTSRSPIVVTGLEVFDRKKTQEIPRRSYTENDADLLGIGLATGAPLDLESEGKAEAVYHSRNQLRTTTSPINLTEATSIPTTTRGRGTTHTQTAFEKLAVDYRTRLAGTVDIDKMLKSFYKNAYIALVERNDLQKIQKPEESRRSYIEQK</sequence>
<accession>A0A1I7XTW8</accession>
<name>A0A1I7XTW8_HETBA</name>
<dbReference type="WBParaSite" id="Hba_20787">
    <property type="protein sequence ID" value="Hba_20787"/>
    <property type="gene ID" value="Hba_20787"/>
</dbReference>
<proteinExistence type="predicted"/>
<dbReference type="PANTHER" id="PTHR46060:SF3">
    <property type="entry name" value="PROTEIN GVQW3"/>
    <property type="match status" value="1"/>
</dbReference>
<dbReference type="InterPro" id="IPR052709">
    <property type="entry name" value="Transposase-MT_Hybrid"/>
</dbReference>
<dbReference type="InterPro" id="IPR036397">
    <property type="entry name" value="RNaseH_sf"/>
</dbReference>
<dbReference type="PANTHER" id="PTHR46060">
    <property type="entry name" value="MARINER MOS1 TRANSPOSASE-LIKE PROTEIN"/>
    <property type="match status" value="1"/>
</dbReference>
<organism evidence="1 2">
    <name type="scientific">Heterorhabditis bacteriophora</name>
    <name type="common">Entomopathogenic nematode worm</name>
    <dbReference type="NCBI Taxonomy" id="37862"/>
    <lineage>
        <taxon>Eukaryota</taxon>
        <taxon>Metazoa</taxon>
        <taxon>Ecdysozoa</taxon>
        <taxon>Nematoda</taxon>
        <taxon>Chromadorea</taxon>
        <taxon>Rhabditida</taxon>
        <taxon>Rhabditina</taxon>
        <taxon>Rhabditomorpha</taxon>
        <taxon>Strongyloidea</taxon>
        <taxon>Heterorhabditidae</taxon>
        <taxon>Heterorhabditis</taxon>
    </lineage>
</organism>
<keyword evidence="1" id="KW-1185">Reference proteome</keyword>